<accession>A0A6L3KNR9</accession>
<evidence type="ECO:0000313" key="6">
    <source>
        <dbReference type="EMBL" id="KAA5460198.1"/>
    </source>
</evidence>
<feature type="domain" description="DNA2/NAM7 helicase-like C-terminal" evidence="5">
    <location>
        <begin position="380"/>
        <end position="544"/>
    </location>
</feature>
<organism evidence="6 7">
    <name type="scientific">Bacteroides caccae</name>
    <dbReference type="NCBI Taxonomy" id="47678"/>
    <lineage>
        <taxon>Bacteria</taxon>
        <taxon>Pseudomonadati</taxon>
        <taxon>Bacteroidota</taxon>
        <taxon>Bacteroidia</taxon>
        <taxon>Bacteroidales</taxon>
        <taxon>Bacteroidaceae</taxon>
        <taxon>Bacteroides</taxon>
    </lineage>
</organism>
<sequence length="583" mass="65664">MMNNRERHQKFLNMELIAETEEFDKKFSAKALYLLNESEELFMGQFLKFDHGEMIVRFRATRSFPRKGEYTQAMYLPSKIQDYRQWGDKTYEDLFRNRIKGSEAICIWHAKSNEEGFVLLGFRGIDIGFAQYISQASGALIVFGPNKPPIDYLASLYRLLQDTYSQAVSDIIDYDYTPVANMPVLIREEQPFKFIYKQISSSGITILQGPPGTGKTQLIAELCAKLCSEGKSVLITALTNRALVEVASKDAVRELLEQGCIYKSNLTVDEQKELPKLVPLKQLLPIKGALVMATYYIVSGFAANLTDEGIFDVVIMDEASQALLAMFAASNKIGKRQLWVGDTAQLGPVLSLNDNWVKSNSFDDFKEGLRTLITKRIYPTYQLTATYRLTQRSANYTGCFYHGTLISKSTTNPIVPNSFSKILQPNGGPTLVLTDMGVGDAAPKYAVDMATYFVYAILKEQPQTEIAVLTCLRKTTRELQKAIALRLGLGNKVIIETIARVQGLTTDITLFFIPNTSLNRSLEARLFNVATSRAKSHTIIIADKNILNYTQMSYEVKNFLEKLSAESCVYVPKQMEENRILLE</sequence>
<dbReference type="Gene3D" id="3.40.50.300">
    <property type="entry name" value="P-loop containing nucleotide triphosphate hydrolases"/>
    <property type="match status" value="2"/>
</dbReference>
<keyword evidence="2" id="KW-0378">Hydrolase</keyword>
<reference evidence="6 7" key="1">
    <citation type="journal article" date="2019" name="Nat. Med.">
        <title>A library of human gut bacterial isolates paired with longitudinal multiomics data enables mechanistic microbiome research.</title>
        <authorList>
            <person name="Poyet M."/>
            <person name="Groussin M."/>
            <person name="Gibbons S.M."/>
            <person name="Avila-Pacheco J."/>
            <person name="Jiang X."/>
            <person name="Kearney S.M."/>
            <person name="Perrotta A.R."/>
            <person name="Berdy B."/>
            <person name="Zhao S."/>
            <person name="Lieberman T.D."/>
            <person name="Swanson P.K."/>
            <person name="Smith M."/>
            <person name="Roesemann S."/>
            <person name="Alexander J.E."/>
            <person name="Rich S.A."/>
            <person name="Livny J."/>
            <person name="Vlamakis H."/>
            <person name="Clish C."/>
            <person name="Bullock K."/>
            <person name="Deik A."/>
            <person name="Scott J."/>
            <person name="Pierce K.A."/>
            <person name="Xavier R.J."/>
            <person name="Alm E.J."/>
        </authorList>
    </citation>
    <scope>NUCLEOTIDE SEQUENCE [LARGE SCALE GENOMIC DNA]</scope>
    <source>
        <strain evidence="6 7">BIOML-A31</strain>
    </source>
</reference>
<comment type="caution">
    <text evidence="6">The sequence shown here is derived from an EMBL/GenBank/DDBJ whole genome shotgun (WGS) entry which is preliminary data.</text>
</comment>
<evidence type="ECO:0000256" key="1">
    <source>
        <dbReference type="ARBA" id="ARBA00022741"/>
    </source>
</evidence>
<dbReference type="GO" id="GO:0043139">
    <property type="term" value="F:5'-3' DNA helicase activity"/>
    <property type="evidence" value="ECO:0007669"/>
    <property type="project" value="TreeGrafter"/>
</dbReference>
<keyword evidence="1" id="KW-0547">Nucleotide-binding</keyword>
<dbReference type="Pfam" id="PF13087">
    <property type="entry name" value="AAA_12"/>
    <property type="match status" value="1"/>
</dbReference>
<evidence type="ECO:0000313" key="7">
    <source>
        <dbReference type="Proteomes" id="UP000475905"/>
    </source>
</evidence>
<keyword evidence="4" id="KW-0067">ATP-binding</keyword>
<dbReference type="PANTHER" id="PTHR43788:SF8">
    <property type="entry name" value="DNA-BINDING PROTEIN SMUBP-2"/>
    <property type="match status" value="1"/>
</dbReference>
<dbReference type="GO" id="GO:0005524">
    <property type="term" value="F:ATP binding"/>
    <property type="evidence" value="ECO:0007669"/>
    <property type="project" value="UniProtKB-KW"/>
</dbReference>
<protein>
    <submittedName>
        <fullName evidence="6">AAA family ATPase</fullName>
    </submittedName>
</protein>
<dbReference type="SUPFAM" id="SSF52540">
    <property type="entry name" value="P-loop containing nucleoside triphosphate hydrolases"/>
    <property type="match status" value="1"/>
</dbReference>
<dbReference type="PANTHER" id="PTHR43788">
    <property type="entry name" value="DNA2/NAM7 HELICASE FAMILY MEMBER"/>
    <property type="match status" value="1"/>
</dbReference>
<dbReference type="AlphaFoldDB" id="A0A6L3KNR9"/>
<dbReference type="Proteomes" id="UP000475905">
    <property type="component" value="Unassembled WGS sequence"/>
</dbReference>
<evidence type="ECO:0000256" key="3">
    <source>
        <dbReference type="ARBA" id="ARBA00022806"/>
    </source>
</evidence>
<proteinExistence type="predicted"/>
<evidence type="ECO:0000256" key="2">
    <source>
        <dbReference type="ARBA" id="ARBA00022801"/>
    </source>
</evidence>
<evidence type="ECO:0000259" key="5">
    <source>
        <dbReference type="Pfam" id="PF13087"/>
    </source>
</evidence>
<dbReference type="InterPro" id="IPR050534">
    <property type="entry name" value="Coronavir_polyprotein_1ab"/>
</dbReference>
<evidence type="ECO:0000256" key="4">
    <source>
        <dbReference type="ARBA" id="ARBA00022840"/>
    </source>
</evidence>
<name>A0A6L3KNR9_9BACE</name>
<dbReference type="Pfam" id="PF13604">
    <property type="entry name" value="AAA_30"/>
    <property type="match status" value="1"/>
</dbReference>
<dbReference type="InterPro" id="IPR027417">
    <property type="entry name" value="P-loop_NTPase"/>
</dbReference>
<dbReference type="GO" id="GO:0016787">
    <property type="term" value="F:hydrolase activity"/>
    <property type="evidence" value="ECO:0007669"/>
    <property type="project" value="UniProtKB-KW"/>
</dbReference>
<dbReference type="InterPro" id="IPR041679">
    <property type="entry name" value="DNA2/NAM7-like_C"/>
</dbReference>
<dbReference type="EMBL" id="VVYP01000027">
    <property type="protein sequence ID" value="KAA5460198.1"/>
    <property type="molecule type" value="Genomic_DNA"/>
</dbReference>
<gene>
    <name evidence="6" type="ORF">F2Y36_18530</name>
</gene>
<keyword evidence="3" id="KW-0347">Helicase</keyword>